<comment type="similarity">
    <text evidence="1 2">Belongs to the cytochrome P450 family.</text>
</comment>
<name>A0ABU0F150_9PSEU</name>
<dbReference type="PROSITE" id="PS00086">
    <property type="entry name" value="CYTOCHROME_P450"/>
    <property type="match status" value="1"/>
</dbReference>
<evidence type="ECO:0000313" key="4">
    <source>
        <dbReference type="Proteomes" id="UP001229651"/>
    </source>
</evidence>
<evidence type="ECO:0000313" key="3">
    <source>
        <dbReference type="EMBL" id="MDQ0381302.1"/>
    </source>
</evidence>
<reference evidence="3 4" key="1">
    <citation type="submission" date="2023-07" db="EMBL/GenBank/DDBJ databases">
        <title>Sequencing the genomes of 1000 actinobacteria strains.</title>
        <authorList>
            <person name="Klenk H.-P."/>
        </authorList>
    </citation>
    <scope>NUCLEOTIDE SEQUENCE [LARGE SCALE GENOMIC DNA]</scope>
    <source>
        <strain evidence="3 4">DSM 45805</strain>
    </source>
</reference>
<keyword evidence="2" id="KW-0560">Oxidoreductase</keyword>
<proteinExistence type="inferred from homology"/>
<evidence type="ECO:0000256" key="1">
    <source>
        <dbReference type="ARBA" id="ARBA00010617"/>
    </source>
</evidence>
<dbReference type="InterPro" id="IPR001128">
    <property type="entry name" value="Cyt_P450"/>
</dbReference>
<accession>A0ABU0F150</accession>
<evidence type="ECO:0000256" key="2">
    <source>
        <dbReference type="RuleBase" id="RU000461"/>
    </source>
</evidence>
<dbReference type="PANTHER" id="PTHR46696">
    <property type="entry name" value="P450, PUTATIVE (EUROFUNG)-RELATED"/>
    <property type="match status" value="1"/>
</dbReference>
<dbReference type="EMBL" id="JAUSUT010000001">
    <property type="protein sequence ID" value="MDQ0381302.1"/>
    <property type="molecule type" value="Genomic_DNA"/>
</dbReference>
<dbReference type="InterPro" id="IPR036396">
    <property type="entry name" value="Cyt_P450_sf"/>
</dbReference>
<keyword evidence="4" id="KW-1185">Reference proteome</keyword>
<protein>
    <submittedName>
        <fullName evidence="3">Cytochrome P450</fullName>
    </submittedName>
</protein>
<dbReference type="Proteomes" id="UP001229651">
    <property type="component" value="Unassembled WGS sequence"/>
</dbReference>
<dbReference type="SUPFAM" id="SSF48264">
    <property type="entry name" value="Cytochrome P450"/>
    <property type="match status" value="1"/>
</dbReference>
<dbReference type="Gene3D" id="1.10.630.10">
    <property type="entry name" value="Cytochrome P450"/>
    <property type="match status" value="1"/>
</dbReference>
<dbReference type="InterPro" id="IPR017972">
    <property type="entry name" value="Cyt_P450_CS"/>
</dbReference>
<dbReference type="PANTHER" id="PTHR46696:SF6">
    <property type="entry name" value="P450, PUTATIVE (EUROFUNG)-RELATED"/>
    <property type="match status" value="1"/>
</dbReference>
<organism evidence="3 4">
    <name type="scientific">Amycolatopsis thermophila</name>
    <dbReference type="NCBI Taxonomy" id="206084"/>
    <lineage>
        <taxon>Bacteria</taxon>
        <taxon>Bacillati</taxon>
        <taxon>Actinomycetota</taxon>
        <taxon>Actinomycetes</taxon>
        <taxon>Pseudonocardiales</taxon>
        <taxon>Pseudonocardiaceae</taxon>
        <taxon>Amycolatopsis</taxon>
    </lineage>
</organism>
<keyword evidence="2" id="KW-0349">Heme</keyword>
<sequence>MFPDGENFVLDRENLREAIPFGAGIHACPGAPLARLMLVITLEELLAATADFSVAGEILMARCAEWGTRSVPLAFVPQDATPSA</sequence>
<comment type="caution">
    <text evidence="3">The sequence shown here is derived from an EMBL/GenBank/DDBJ whole genome shotgun (WGS) entry which is preliminary data.</text>
</comment>
<gene>
    <name evidence="3" type="ORF">FB470_005296</name>
</gene>
<dbReference type="Pfam" id="PF00067">
    <property type="entry name" value="p450"/>
    <property type="match status" value="1"/>
</dbReference>
<keyword evidence="2" id="KW-0503">Monooxygenase</keyword>
<keyword evidence="2" id="KW-0479">Metal-binding</keyword>
<keyword evidence="2" id="KW-0408">Iron</keyword>